<dbReference type="EMBL" id="JYGM01000001">
    <property type="protein sequence ID" value="KJQ65272.1"/>
    <property type="molecule type" value="Genomic_DNA"/>
</dbReference>
<dbReference type="OrthoDB" id="1698854at2"/>
<dbReference type="InterPro" id="IPR010718">
    <property type="entry name" value="DUF1294"/>
</dbReference>
<evidence type="ECO:0000313" key="3">
    <source>
        <dbReference type="Proteomes" id="UP000033657"/>
    </source>
</evidence>
<dbReference type="PIRSF" id="PIRSF002599">
    <property type="entry name" value="Cold_shock_A"/>
    <property type="match status" value="1"/>
</dbReference>
<dbReference type="GO" id="GO:0003676">
    <property type="term" value="F:nucleic acid binding"/>
    <property type="evidence" value="ECO:0007669"/>
    <property type="project" value="InterPro"/>
</dbReference>
<evidence type="ECO:0000256" key="1">
    <source>
        <dbReference type="SAM" id="Phobius"/>
    </source>
</evidence>
<dbReference type="InterPro" id="IPR012156">
    <property type="entry name" value="Cold_shock_CspA"/>
</dbReference>
<evidence type="ECO:0000313" key="2">
    <source>
        <dbReference type="EMBL" id="KJQ65272.1"/>
    </source>
</evidence>
<keyword evidence="1" id="KW-0472">Membrane</keyword>
<feature type="transmembrane region" description="Helical" evidence="1">
    <location>
        <begin position="7"/>
        <end position="24"/>
    </location>
</feature>
<dbReference type="AlphaFoldDB" id="A0A0F2D2K6"/>
<proteinExistence type="predicted"/>
<sequence length="89" mass="10527">MKINEEITLALLIWNLLIFLIYGIDKSKARRGAWRIPEKILLLLALTCGGFGAWLAGIRFHHKTRKWYFKTVWFLGMVTTLVALYFIWR</sequence>
<protein>
    <recommendedName>
        <fullName evidence="4">DUF1294 domain-containing protein</fullName>
    </recommendedName>
</protein>
<comment type="caution">
    <text evidence="2">The sequence shown here is derived from an EMBL/GenBank/DDBJ whole genome shotgun (WGS) entry which is preliminary data.</text>
</comment>
<feature type="transmembrane region" description="Helical" evidence="1">
    <location>
        <begin position="40"/>
        <end position="60"/>
    </location>
</feature>
<dbReference type="PATRIC" id="fig|28037.209.peg.399"/>
<dbReference type="RefSeq" id="WP_045591165.1">
    <property type="nucleotide sequence ID" value="NZ_JABTEW010000002.1"/>
</dbReference>
<feature type="transmembrane region" description="Helical" evidence="1">
    <location>
        <begin position="67"/>
        <end position="88"/>
    </location>
</feature>
<dbReference type="Proteomes" id="UP000033657">
    <property type="component" value="Unassembled WGS sequence"/>
</dbReference>
<keyword evidence="1" id="KW-1133">Transmembrane helix</keyword>
<reference evidence="2 3" key="1">
    <citation type="submission" date="2015-02" db="EMBL/GenBank/DDBJ databases">
        <title>Evolution of amylase-binding proteins of oral streptococcal species.</title>
        <authorList>
            <person name="Haase E.M."/>
        </authorList>
    </citation>
    <scope>NUCLEOTIDE SEQUENCE [LARGE SCALE GENOMIC DNA]</scope>
    <source>
        <strain evidence="2 3">COL85/1862</strain>
    </source>
</reference>
<organism evidence="2 3">
    <name type="scientific">Streptococcus oralis subsp. oralis</name>
    <dbReference type="NCBI Taxonomy" id="1891914"/>
    <lineage>
        <taxon>Bacteria</taxon>
        <taxon>Bacillati</taxon>
        <taxon>Bacillota</taxon>
        <taxon>Bacilli</taxon>
        <taxon>Lactobacillales</taxon>
        <taxon>Streptococcaceae</taxon>
        <taxon>Streptococcus</taxon>
    </lineage>
</organism>
<evidence type="ECO:0008006" key="4">
    <source>
        <dbReference type="Google" id="ProtNLM"/>
    </source>
</evidence>
<gene>
    <name evidence="2" type="ORF">TZ87_00399</name>
</gene>
<accession>A0A0F2D2K6</accession>
<dbReference type="Pfam" id="PF06961">
    <property type="entry name" value="DUF1294"/>
    <property type="match status" value="1"/>
</dbReference>
<name>A0A0F2D2K6_STROR</name>
<keyword evidence="1" id="KW-0812">Transmembrane</keyword>